<dbReference type="STRING" id="1075417.SAMN05421823_105313"/>
<comment type="similarity">
    <text evidence="1">Belongs to the short-chain dehydrogenases/reductases (SDR) family.</text>
</comment>
<protein>
    <submittedName>
        <fullName evidence="4">Uncharacterized oxidoreductase</fullName>
    </submittedName>
</protein>
<evidence type="ECO:0000259" key="3">
    <source>
        <dbReference type="SMART" id="SM00822"/>
    </source>
</evidence>
<evidence type="ECO:0000256" key="1">
    <source>
        <dbReference type="ARBA" id="ARBA00006484"/>
    </source>
</evidence>
<dbReference type="PANTHER" id="PTHR43669:SF11">
    <property type="entry name" value="SHORT-CHAIN DEHYDROGENASE_OXIDOREDUCTASE"/>
    <property type="match status" value="1"/>
</dbReference>
<dbReference type="PRINTS" id="PR00081">
    <property type="entry name" value="GDHRDH"/>
</dbReference>
<sequence length="241" mass="26282">MKLSGHKILITGGASGIGLGLTERFVQEGNTVLICGRREAPLQEVAQKHPQVVTRVCDLALEEERVALFEWVAAEHPDLNVLVNNAGIQQWMQLTDADFYQRAKAEITTNVEAPLHLTSLFLRLPSLTTVLNVTSGLSFVPLTKVPVYSATKAFFHSFTLSAQYLLQAKGIEVIEVIPPALNTDLGGKGLHDAAPPVSAFIEAIFEQLKEGKTTLTFGFSEAMAKATPQELKGAFDRMNPR</sequence>
<dbReference type="PANTHER" id="PTHR43669">
    <property type="entry name" value="5-KETO-D-GLUCONATE 5-REDUCTASE"/>
    <property type="match status" value="1"/>
</dbReference>
<dbReference type="EMBL" id="FNFO01000005">
    <property type="protein sequence ID" value="SDL36764.1"/>
    <property type="molecule type" value="Genomic_DNA"/>
</dbReference>
<dbReference type="OrthoDB" id="9810734at2"/>
<dbReference type="AlphaFoldDB" id="A0A1G9JI18"/>
<dbReference type="InterPro" id="IPR036291">
    <property type="entry name" value="NAD(P)-bd_dom_sf"/>
</dbReference>
<name>A0A1G9JI18_9BACT</name>
<dbReference type="SMART" id="SM00822">
    <property type="entry name" value="PKS_KR"/>
    <property type="match status" value="1"/>
</dbReference>
<evidence type="ECO:0000256" key="2">
    <source>
        <dbReference type="ARBA" id="ARBA00023002"/>
    </source>
</evidence>
<feature type="domain" description="Ketoreductase" evidence="3">
    <location>
        <begin position="6"/>
        <end position="177"/>
    </location>
</feature>
<dbReference type="RefSeq" id="WP_089683505.1">
    <property type="nucleotide sequence ID" value="NZ_FNFO01000005.1"/>
</dbReference>
<dbReference type="SUPFAM" id="SSF51735">
    <property type="entry name" value="NAD(P)-binding Rossmann-fold domains"/>
    <property type="match status" value="1"/>
</dbReference>
<gene>
    <name evidence="4" type="ORF">SAMN05421823_105313</name>
</gene>
<accession>A0A1G9JI18</accession>
<organism evidence="4 5">
    <name type="scientific">Catalinimonas alkaloidigena</name>
    <dbReference type="NCBI Taxonomy" id="1075417"/>
    <lineage>
        <taxon>Bacteria</taxon>
        <taxon>Pseudomonadati</taxon>
        <taxon>Bacteroidota</taxon>
        <taxon>Cytophagia</taxon>
        <taxon>Cytophagales</taxon>
        <taxon>Catalimonadaceae</taxon>
        <taxon>Catalinimonas</taxon>
    </lineage>
</organism>
<dbReference type="Gene3D" id="3.40.50.720">
    <property type="entry name" value="NAD(P)-binding Rossmann-like Domain"/>
    <property type="match status" value="1"/>
</dbReference>
<dbReference type="InterPro" id="IPR057326">
    <property type="entry name" value="KR_dom"/>
</dbReference>
<evidence type="ECO:0000313" key="5">
    <source>
        <dbReference type="Proteomes" id="UP000198510"/>
    </source>
</evidence>
<reference evidence="4 5" key="1">
    <citation type="submission" date="2016-10" db="EMBL/GenBank/DDBJ databases">
        <authorList>
            <person name="de Groot N.N."/>
        </authorList>
    </citation>
    <scope>NUCLEOTIDE SEQUENCE [LARGE SCALE GENOMIC DNA]</scope>
    <source>
        <strain evidence="4 5">DSM 25186</strain>
    </source>
</reference>
<dbReference type="InterPro" id="IPR002347">
    <property type="entry name" value="SDR_fam"/>
</dbReference>
<keyword evidence="5" id="KW-1185">Reference proteome</keyword>
<dbReference type="Proteomes" id="UP000198510">
    <property type="component" value="Unassembled WGS sequence"/>
</dbReference>
<dbReference type="Pfam" id="PF00106">
    <property type="entry name" value="adh_short"/>
    <property type="match status" value="1"/>
</dbReference>
<keyword evidence="2" id="KW-0560">Oxidoreductase</keyword>
<evidence type="ECO:0000313" key="4">
    <source>
        <dbReference type="EMBL" id="SDL36764.1"/>
    </source>
</evidence>
<dbReference type="GO" id="GO:0016491">
    <property type="term" value="F:oxidoreductase activity"/>
    <property type="evidence" value="ECO:0007669"/>
    <property type="project" value="UniProtKB-KW"/>
</dbReference>
<proteinExistence type="inferred from homology"/>